<dbReference type="Proteomes" id="UP000319514">
    <property type="component" value="Unassembled WGS sequence"/>
</dbReference>
<dbReference type="AlphaFoldDB" id="A0A542ZER6"/>
<dbReference type="EMBL" id="VFOQ01000001">
    <property type="protein sequence ID" value="TQL58832.1"/>
    <property type="molecule type" value="Genomic_DNA"/>
</dbReference>
<keyword evidence="2" id="KW-0560">Oxidoreductase</keyword>
<keyword evidence="3" id="KW-1185">Reference proteome</keyword>
<protein>
    <submittedName>
        <fullName evidence="2">Glyoxalase/bleomycin resistance protein/dioxygenase superfamily protein</fullName>
    </submittedName>
</protein>
<dbReference type="RefSeq" id="WP_141786922.1">
    <property type="nucleotide sequence ID" value="NZ_BAAAKX010000003.1"/>
</dbReference>
<dbReference type="InterPro" id="IPR037523">
    <property type="entry name" value="VOC_core"/>
</dbReference>
<sequence length="126" mass="13831">MLKDLRAHATLPATDLARARAFYRDKLGLEPEEETPGGLRYGCNGSTFVVYPGRNAGSGLHTQMGWTVDDIGAEVAGLKARGVEFESYPQMPDFDSGTNIFSPGYMRAAWFRDSEGNMLGLVQFHP</sequence>
<accession>A0A542ZER6</accession>
<dbReference type="InterPro" id="IPR004360">
    <property type="entry name" value="Glyas_Fos-R_dOase_dom"/>
</dbReference>
<evidence type="ECO:0000259" key="1">
    <source>
        <dbReference type="PROSITE" id="PS51819"/>
    </source>
</evidence>
<proteinExistence type="predicted"/>
<name>A0A542ZER6_9MICO</name>
<feature type="domain" description="VOC" evidence="1">
    <location>
        <begin position="5"/>
        <end position="124"/>
    </location>
</feature>
<dbReference type="PROSITE" id="PS51819">
    <property type="entry name" value="VOC"/>
    <property type="match status" value="1"/>
</dbReference>
<dbReference type="GO" id="GO:0051213">
    <property type="term" value="F:dioxygenase activity"/>
    <property type="evidence" value="ECO:0007669"/>
    <property type="project" value="UniProtKB-KW"/>
</dbReference>
<gene>
    <name evidence="2" type="ORF">FB474_0171</name>
</gene>
<reference evidence="2 3" key="1">
    <citation type="submission" date="2019-06" db="EMBL/GenBank/DDBJ databases">
        <title>Sequencing the genomes of 1000 actinobacteria strains.</title>
        <authorList>
            <person name="Klenk H.-P."/>
        </authorList>
    </citation>
    <scope>NUCLEOTIDE SEQUENCE [LARGE SCALE GENOMIC DNA]</scope>
    <source>
        <strain evidence="2 3">DSM 18082</strain>
    </source>
</reference>
<evidence type="ECO:0000313" key="2">
    <source>
        <dbReference type="EMBL" id="TQL58832.1"/>
    </source>
</evidence>
<dbReference type="InterPro" id="IPR029068">
    <property type="entry name" value="Glyas_Bleomycin-R_OHBP_Dase"/>
</dbReference>
<keyword evidence="2" id="KW-0223">Dioxygenase</keyword>
<dbReference type="SUPFAM" id="SSF54593">
    <property type="entry name" value="Glyoxalase/Bleomycin resistance protein/Dihydroxybiphenyl dioxygenase"/>
    <property type="match status" value="1"/>
</dbReference>
<dbReference type="Pfam" id="PF00903">
    <property type="entry name" value="Glyoxalase"/>
    <property type="match status" value="1"/>
</dbReference>
<evidence type="ECO:0000313" key="3">
    <source>
        <dbReference type="Proteomes" id="UP000319514"/>
    </source>
</evidence>
<dbReference type="Gene3D" id="3.10.180.10">
    <property type="entry name" value="2,3-Dihydroxybiphenyl 1,2-Dioxygenase, domain 1"/>
    <property type="match status" value="1"/>
</dbReference>
<comment type="caution">
    <text evidence="2">The sequence shown here is derived from an EMBL/GenBank/DDBJ whole genome shotgun (WGS) entry which is preliminary data.</text>
</comment>
<organism evidence="2 3">
    <name type="scientific">Oryzihumus leptocrescens</name>
    <dbReference type="NCBI Taxonomy" id="297536"/>
    <lineage>
        <taxon>Bacteria</taxon>
        <taxon>Bacillati</taxon>
        <taxon>Actinomycetota</taxon>
        <taxon>Actinomycetes</taxon>
        <taxon>Micrococcales</taxon>
        <taxon>Intrasporangiaceae</taxon>
        <taxon>Oryzihumus</taxon>
    </lineage>
</organism>
<dbReference type="OrthoDB" id="9804907at2"/>